<sequence length="128" mass="13845">MDSVSDATDVGTFTAGMRDSILWVEWGRSVTVSDAMAVALIERANQVCPTVCPPMLVELNGMVTLTRGALHHFATGLNIAAMALVGPSAVDRMLSDFFSRVHHPPYPTSHFGDSRQAIAWLSDHPHSI</sequence>
<protein>
    <recommendedName>
        <fullName evidence="1">DUF7793 domain-containing protein</fullName>
    </recommendedName>
</protein>
<proteinExistence type="predicted"/>
<dbReference type="Gene3D" id="3.40.970.30">
    <property type="entry name" value="yp_829618.1 like domains"/>
    <property type="match status" value="1"/>
</dbReference>
<dbReference type="InterPro" id="IPR056695">
    <property type="entry name" value="DUF7793"/>
</dbReference>
<evidence type="ECO:0000313" key="3">
    <source>
        <dbReference type="Proteomes" id="UP000272560"/>
    </source>
</evidence>
<keyword evidence="3" id="KW-1185">Reference proteome</keyword>
<evidence type="ECO:0000259" key="1">
    <source>
        <dbReference type="Pfam" id="PF25056"/>
    </source>
</evidence>
<organism evidence="2 3">
    <name type="scientific">Arthrobacter cheniae</name>
    <dbReference type="NCBI Taxonomy" id="1258888"/>
    <lineage>
        <taxon>Bacteria</taxon>
        <taxon>Bacillati</taxon>
        <taxon>Actinomycetota</taxon>
        <taxon>Actinomycetes</taxon>
        <taxon>Micrococcales</taxon>
        <taxon>Micrococcaceae</taxon>
        <taxon>Arthrobacter</taxon>
    </lineage>
</organism>
<dbReference type="Pfam" id="PF25056">
    <property type="entry name" value="DUF7793"/>
    <property type="match status" value="1"/>
</dbReference>
<comment type="caution">
    <text evidence="2">The sequence shown here is derived from an EMBL/GenBank/DDBJ whole genome shotgun (WGS) entry which is preliminary data.</text>
</comment>
<dbReference type="AlphaFoldDB" id="A0A3A5MCJ7"/>
<name>A0A3A5MCJ7_9MICC</name>
<dbReference type="Gene3D" id="3.40.1680.10">
    <property type="entry name" value="yp_829618.1 domain like"/>
    <property type="match status" value="1"/>
</dbReference>
<evidence type="ECO:0000313" key="2">
    <source>
        <dbReference type="EMBL" id="RJT83309.1"/>
    </source>
</evidence>
<accession>A0A3A5MCJ7</accession>
<feature type="domain" description="DUF7793" evidence="1">
    <location>
        <begin position="17"/>
        <end position="123"/>
    </location>
</feature>
<gene>
    <name evidence="2" type="ORF">D6T63_02365</name>
</gene>
<dbReference type="Proteomes" id="UP000272560">
    <property type="component" value="Unassembled WGS sequence"/>
</dbReference>
<dbReference type="EMBL" id="QZVT01000001">
    <property type="protein sequence ID" value="RJT83309.1"/>
    <property type="molecule type" value="Genomic_DNA"/>
</dbReference>
<reference evidence="2 3" key="1">
    <citation type="submission" date="2018-09" db="EMBL/GenBank/DDBJ databases">
        <title>Novel species of Arthrobacter.</title>
        <authorList>
            <person name="Liu Q."/>
            <person name="Xin Y.-H."/>
        </authorList>
    </citation>
    <scope>NUCLEOTIDE SEQUENCE [LARGE SCALE GENOMIC DNA]</scope>
    <source>
        <strain evidence="2 3">Hz2</strain>
    </source>
</reference>